<feature type="transmembrane region" description="Helical" evidence="5">
    <location>
        <begin position="454"/>
        <end position="472"/>
    </location>
</feature>
<feature type="transmembrane region" description="Helical" evidence="5">
    <location>
        <begin position="143"/>
        <end position="168"/>
    </location>
</feature>
<dbReference type="InterPro" id="IPR018506">
    <property type="entry name" value="Cyt_B5_heme-BS"/>
</dbReference>
<feature type="transmembrane region" description="Helical" evidence="5">
    <location>
        <begin position="414"/>
        <end position="434"/>
    </location>
</feature>
<feature type="transmembrane region" description="Helical" evidence="5">
    <location>
        <begin position="601"/>
        <end position="619"/>
    </location>
</feature>
<evidence type="ECO:0000259" key="6">
    <source>
        <dbReference type="PROSITE" id="PS50255"/>
    </source>
</evidence>
<comment type="caution">
    <text evidence="7">The sequence shown here is derived from an EMBL/GenBank/DDBJ whole genome shotgun (WGS) entry which is preliminary data.</text>
</comment>
<keyword evidence="5" id="KW-1133">Transmembrane helix</keyword>
<evidence type="ECO:0000256" key="5">
    <source>
        <dbReference type="SAM" id="Phobius"/>
    </source>
</evidence>
<evidence type="ECO:0000256" key="3">
    <source>
        <dbReference type="ARBA" id="ARBA00023004"/>
    </source>
</evidence>
<gene>
    <name evidence="7" type="ORF">EVOR1521_LOCUS6196</name>
</gene>
<evidence type="ECO:0000256" key="2">
    <source>
        <dbReference type="ARBA" id="ARBA00022723"/>
    </source>
</evidence>
<dbReference type="GO" id="GO:0046872">
    <property type="term" value="F:metal ion binding"/>
    <property type="evidence" value="ECO:0007669"/>
    <property type="project" value="UniProtKB-KW"/>
</dbReference>
<keyword evidence="2" id="KW-0479">Metal-binding</keyword>
<feature type="domain" description="Cytochrome b5 heme-binding" evidence="6">
    <location>
        <begin position="319"/>
        <end position="397"/>
    </location>
</feature>
<feature type="transmembrane region" description="Helical" evidence="5">
    <location>
        <begin position="239"/>
        <end position="260"/>
    </location>
</feature>
<comment type="similarity">
    <text evidence="4">Belongs to the cytochrome b5 family.</text>
</comment>
<keyword evidence="1" id="KW-0349">Heme</keyword>
<organism evidence="7 8">
    <name type="scientific">Effrenium voratum</name>
    <dbReference type="NCBI Taxonomy" id="2562239"/>
    <lineage>
        <taxon>Eukaryota</taxon>
        <taxon>Sar</taxon>
        <taxon>Alveolata</taxon>
        <taxon>Dinophyceae</taxon>
        <taxon>Suessiales</taxon>
        <taxon>Symbiodiniaceae</taxon>
        <taxon>Effrenium</taxon>
    </lineage>
</organism>
<feature type="transmembrane region" description="Helical" evidence="5">
    <location>
        <begin position="12"/>
        <end position="34"/>
    </location>
</feature>
<protein>
    <recommendedName>
        <fullName evidence="6">Cytochrome b5 heme-binding domain-containing protein</fullName>
    </recommendedName>
</protein>
<proteinExistence type="inferred from homology"/>
<feature type="transmembrane region" description="Helical" evidence="5">
    <location>
        <begin position="639"/>
        <end position="660"/>
    </location>
</feature>
<dbReference type="PROSITE" id="PS00191">
    <property type="entry name" value="CYTOCHROME_B5_1"/>
    <property type="match status" value="1"/>
</dbReference>
<dbReference type="Gene3D" id="3.10.120.10">
    <property type="entry name" value="Cytochrome b5-like heme/steroid binding domain"/>
    <property type="match status" value="1"/>
</dbReference>
<dbReference type="SMART" id="SM01117">
    <property type="entry name" value="Cyt-b5"/>
    <property type="match status" value="1"/>
</dbReference>
<feature type="transmembrane region" description="Helical" evidence="5">
    <location>
        <begin position="734"/>
        <end position="755"/>
    </location>
</feature>
<dbReference type="AlphaFoldDB" id="A0AA36MRF7"/>
<dbReference type="InterPro" id="IPR036400">
    <property type="entry name" value="Cyt_B5-like_heme/steroid_sf"/>
</dbReference>
<dbReference type="PROSITE" id="PS50255">
    <property type="entry name" value="CYTOCHROME_B5_2"/>
    <property type="match status" value="1"/>
</dbReference>
<evidence type="ECO:0000256" key="4">
    <source>
        <dbReference type="ARBA" id="ARBA00038168"/>
    </source>
</evidence>
<feature type="transmembrane region" description="Helical" evidence="5">
    <location>
        <begin position="59"/>
        <end position="79"/>
    </location>
</feature>
<keyword evidence="5" id="KW-0812">Transmembrane</keyword>
<dbReference type="InterPro" id="IPR050668">
    <property type="entry name" value="Cytochrome_b5"/>
</dbReference>
<feature type="transmembrane region" description="Helical" evidence="5">
    <location>
        <begin position="199"/>
        <end position="227"/>
    </location>
</feature>
<keyword evidence="8" id="KW-1185">Reference proteome</keyword>
<accession>A0AA36MRF7</accession>
<dbReference type="PRINTS" id="PR00363">
    <property type="entry name" value="CYTOCHROMEB5"/>
</dbReference>
<name>A0AA36MRF7_9DINO</name>
<dbReference type="SUPFAM" id="SSF55856">
    <property type="entry name" value="Cytochrome b5-like heme/steroid binding domain"/>
    <property type="match status" value="1"/>
</dbReference>
<evidence type="ECO:0000313" key="7">
    <source>
        <dbReference type="EMBL" id="CAJ1377383.1"/>
    </source>
</evidence>
<keyword evidence="5" id="KW-0472">Membrane</keyword>
<dbReference type="InterPro" id="IPR001199">
    <property type="entry name" value="Cyt_B5-like_heme/steroid-bd"/>
</dbReference>
<dbReference type="EMBL" id="CAUJNA010000458">
    <property type="protein sequence ID" value="CAJ1377383.1"/>
    <property type="molecule type" value="Genomic_DNA"/>
</dbReference>
<dbReference type="GO" id="GO:0016020">
    <property type="term" value="C:membrane"/>
    <property type="evidence" value="ECO:0007669"/>
    <property type="project" value="TreeGrafter"/>
</dbReference>
<feature type="transmembrane region" description="Helical" evidence="5">
    <location>
        <begin position="571"/>
        <end position="589"/>
    </location>
</feature>
<evidence type="ECO:0000313" key="8">
    <source>
        <dbReference type="Proteomes" id="UP001178507"/>
    </source>
</evidence>
<dbReference type="Proteomes" id="UP001178507">
    <property type="component" value="Unassembled WGS sequence"/>
</dbReference>
<feature type="transmembrane region" description="Helical" evidence="5">
    <location>
        <begin position="696"/>
        <end position="714"/>
    </location>
</feature>
<dbReference type="Pfam" id="PF00173">
    <property type="entry name" value="Cyt-b5"/>
    <property type="match status" value="1"/>
</dbReference>
<reference evidence="7" key="1">
    <citation type="submission" date="2023-08" db="EMBL/GenBank/DDBJ databases">
        <authorList>
            <person name="Chen Y."/>
            <person name="Shah S."/>
            <person name="Dougan E. K."/>
            <person name="Thang M."/>
            <person name="Chan C."/>
        </authorList>
    </citation>
    <scope>NUCLEOTIDE SEQUENCE</scope>
</reference>
<sequence>MSDEVLYSAEDTTRLILCWCGLWMVLHYLAWALWKRKALIVCSATPVERYRRRLCRSQIYCGLAVAGGLRLLLGCRWSAADLLYSFSAEHQVLFSMAVAHWLVSVWEDSMNWTFLRGGLSARDTQNGADPSRFLWQAYLVHHLVAAVAFGAALRLQVCTGLAAFGLVFEMPVLYMNLREFIVYADTPVEWFRDLRRVELFWGTLLLWFRLARGVPTLVYFYSLIFWYEDIGKLSTKEAWMYHGMAIFFTILNWNLAGTFLQAWKKKDLEVAESAKAVDYEEKFRQLLNPEDEARFAEKVRKEEESSIVEDAPEVVKKPLMEVSPELFASKADSEEGELWVEIDNVAYNLTEFLGKHPGGDAILRKFAGKDASKAFHKAKHSMKAKMMMQLYCVGPMLKELKEYRIFEHTHDLRALLFAFLNLVALLIAACWMLPNSFFPSVRTMQEVETSASKLLAPGLAFALGTSTLLVPGRQRFNPATWTCGAMWFAATFTSLVVGLELARRPTQGHLPTGLEIGAALIFVVEEVLIHLDAEGWKYLYWRRNLLAAAAILMAWRCRGATLEWVDNTPEPVLGGVLIGISIPVFCRLVQTQHEVWFQQAIQGLALTTFFGLPWLFYLLAPSMDLQGFKALASHAWGSWTINGLIGAMCCCTAILAFLAALLNEAFSSSSQLASRTVALMLSLAVLLRGGFRGYRWLGWVAWFTIMGTLGHRNIAVLNDLQKKGQLGQVRSQKIAVRAAWEMFYLVLGALAWQVLQGSLKMWINALMPQELQFYAPWLPFFELGEDVDVGVAAYFAPKEAVTSKEGPRHFVCSVRHMDTAHPDAERDLHLHRNTARDMWMKCKDTSAGGLVANVNCFFPRLSGSTHCKEINLSGWVSSDAAEAWSEKHGGLPGVQSHLSSRGQMRTLGEMQAILKPHGEIRHQDRCSSCARLSESELGQKAPERCRYCGKKNFGYPFF</sequence>
<evidence type="ECO:0000256" key="1">
    <source>
        <dbReference type="ARBA" id="ARBA00022617"/>
    </source>
</evidence>
<feature type="transmembrane region" description="Helical" evidence="5">
    <location>
        <begin position="484"/>
        <end position="502"/>
    </location>
</feature>
<keyword evidence="3" id="KW-0408">Iron</keyword>
<dbReference type="GO" id="GO:0020037">
    <property type="term" value="F:heme binding"/>
    <property type="evidence" value="ECO:0007669"/>
    <property type="project" value="InterPro"/>
</dbReference>
<dbReference type="PANTHER" id="PTHR19359">
    <property type="entry name" value="CYTOCHROME B5"/>
    <property type="match status" value="1"/>
</dbReference>
<feature type="transmembrane region" description="Helical" evidence="5">
    <location>
        <begin position="672"/>
        <end position="690"/>
    </location>
</feature>